<organism evidence="2 3">
    <name type="scientific">Rubroshorea leprosula</name>
    <dbReference type="NCBI Taxonomy" id="152421"/>
    <lineage>
        <taxon>Eukaryota</taxon>
        <taxon>Viridiplantae</taxon>
        <taxon>Streptophyta</taxon>
        <taxon>Embryophyta</taxon>
        <taxon>Tracheophyta</taxon>
        <taxon>Spermatophyta</taxon>
        <taxon>Magnoliopsida</taxon>
        <taxon>eudicotyledons</taxon>
        <taxon>Gunneridae</taxon>
        <taxon>Pentapetalae</taxon>
        <taxon>rosids</taxon>
        <taxon>malvids</taxon>
        <taxon>Malvales</taxon>
        <taxon>Dipterocarpaceae</taxon>
        <taxon>Rubroshorea</taxon>
    </lineage>
</organism>
<comment type="caution">
    <text evidence="2">The sequence shown here is derived from an EMBL/GenBank/DDBJ whole genome shotgun (WGS) entry which is preliminary data.</text>
</comment>
<gene>
    <name evidence="2" type="ORF">SLEP1_g6272</name>
</gene>
<evidence type="ECO:0000313" key="2">
    <source>
        <dbReference type="EMBL" id="GKU92561.1"/>
    </source>
</evidence>
<keyword evidence="3" id="KW-1185">Reference proteome</keyword>
<proteinExistence type="predicted"/>
<feature type="region of interest" description="Disordered" evidence="1">
    <location>
        <begin position="41"/>
        <end position="67"/>
    </location>
</feature>
<reference evidence="2 3" key="1">
    <citation type="journal article" date="2021" name="Commun. Biol.">
        <title>The genome of Shorea leprosula (Dipterocarpaceae) highlights the ecological relevance of drought in aseasonal tropical rainforests.</title>
        <authorList>
            <person name="Ng K.K.S."/>
            <person name="Kobayashi M.J."/>
            <person name="Fawcett J.A."/>
            <person name="Hatakeyama M."/>
            <person name="Paape T."/>
            <person name="Ng C.H."/>
            <person name="Ang C.C."/>
            <person name="Tnah L.H."/>
            <person name="Lee C.T."/>
            <person name="Nishiyama T."/>
            <person name="Sese J."/>
            <person name="O'Brien M.J."/>
            <person name="Copetti D."/>
            <person name="Mohd Noor M.I."/>
            <person name="Ong R.C."/>
            <person name="Putra M."/>
            <person name="Sireger I.Z."/>
            <person name="Indrioko S."/>
            <person name="Kosugi Y."/>
            <person name="Izuno A."/>
            <person name="Isagi Y."/>
            <person name="Lee S.L."/>
            <person name="Shimizu K.K."/>
        </authorList>
    </citation>
    <scope>NUCLEOTIDE SEQUENCE [LARGE SCALE GENOMIC DNA]</scope>
    <source>
        <strain evidence="2">214</strain>
    </source>
</reference>
<evidence type="ECO:0000313" key="3">
    <source>
        <dbReference type="Proteomes" id="UP001054252"/>
    </source>
</evidence>
<name>A0AAV5HZ71_9ROSI</name>
<sequence length="67" mass="7265">MLTHAGTLHSVSNKLENGIRIADRGKVISGGSSRLGKFWRKPSRLPPWLSANEISSPKKPNAESAKV</sequence>
<accession>A0AAV5HZ71</accession>
<dbReference type="AlphaFoldDB" id="A0AAV5HZ71"/>
<protein>
    <submittedName>
        <fullName evidence="2">Uncharacterized protein</fullName>
    </submittedName>
</protein>
<dbReference type="EMBL" id="BPVZ01000006">
    <property type="protein sequence ID" value="GKU92561.1"/>
    <property type="molecule type" value="Genomic_DNA"/>
</dbReference>
<evidence type="ECO:0000256" key="1">
    <source>
        <dbReference type="SAM" id="MobiDB-lite"/>
    </source>
</evidence>
<dbReference type="Proteomes" id="UP001054252">
    <property type="component" value="Unassembled WGS sequence"/>
</dbReference>